<protein>
    <recommendedName>
        <fullName evidence="3">Nucleoside 2-deoxyribosyltransferase</fullName>
    </recommendedName>
</protein>
<name>A0A2M6WG93_9BACT</name>
<dbReference type="Gene3D" id="3.40.50.450">
    <property type="match status" value="1"/>
</dbReference>
<accession>A0A2M6WG93</accession>
<dbReference type="Proteomes" id="UP000229530">
    <property type="component" value="Unassembled WGS sequence"/>
</dbReference>
<evidence type="ECO:0008006" key="3">
    <source>
        <dbReference type="Google" id="ProtNLM"/>
    </source>
</evidence>
<dbReference type="InterPro" id="IPR007710">
    <property type="entry name" value="Nucleoside_deoxyribTrfase"/>
</dbReference>
<dbReference type="AlphaFoldDB" id="A0A2M6WG93"/>
<reference evidence="2" key="1">
    <citation type="submission" date="2017-09" db="EMBL/GenBank/DDBJ databases">
        <title>Depth-based differentiation of microbial function through sediment-hosted aquifers and enrichment of novel symbionts in the deep terrestrial subsurface.</title>
        <authorList>
            <person name="Probst A.J."/>
            <person name="Ladd B."/>
            <person name="Jarett J.K."/>
            <person name="Geller-Mcgrath D.E."/>
            <person name="Sieber C.M.K."/>
            <person name="Emerson J.B."/>
            <person name="Anantharaman K."/>
            <person name="Thomas B.C."/>
            <person name="Malmstrom R."/>
            <person name="Stieglmeier M."/>
            <person name="Klingl A."/>
            <person name="Woyke T."/>
            <person name="Ryan C.M."/>
            <person name="Banfield J.F."/>
        </authorList>
    </citation>
    <scope>NUCLEOTIDE SEQUENCE [LARGE SCALE GENOMIC DNA]</scope>
</reference>
<sequence length="136" mass="15499">MKLFLSYRFTGEEPAELEQTLSVLKGALEHAGHAVYCSFWDWLRFREEHYSYRQILENSFRKIESSDALLAFVKSPEKSEGMLLEIGCALAKGKPLILAIKRGIPTVFIREMAQKVIEFDTMDDLAATLAQLPTQN</sequence>
<dbReference type="SUPFAM" id="SSF52309">
    <property type="entry name" value="N-(deoxy)ribosyltransferase-like"/>
    <property type="match status" value="1"/>
</dbReference>
<evidence type="ECO:0000313" key="1">
    <source>
        <dbReference type="EMBL" id="PIT91802.1"/>
    </source>
</evidence>
<proteinExistence type="predicted"/>
<organism evidence="1 2">
    <name type="scientific">Candidatus Jorgensenbacteria bacterium CG10_big_fil_rev_8_21_14_0_10_54_38</name>
    <dbReference type="NCBI Taxonomy" id="1974593"/>
    <lineage>
        <taxon>Bacteria</taxon>
        <taxon>Candidatus Joergenseniibacteriota</taxon>
    </lineage>
</organism>
<dbReference type="EMBL" id="PFBE01000015">
    <property type="protein sequence ID" value="PIT91802.1"/>
    <property type="molecule type" value="Genomic_DNA"/>
</dbReference>
<dbReference type="Pfam" id="PF05014">
    <property type="entry name" value="Nuc_deoxyrib_tr"/>
    <property type="match status" value="1"/>
</dbReference>
<gene>
    <name evidence="1" type="ORF">COU12_01130</name>
</gene>
<comment type="caution">
    <text evidence="1">The sequence shown here is derived from an EMBL/GenBank/DDBJ whole genome shotgun (WGS) entry which is preliminary data.</text>
</comment>
<evidence type="ECO:0000313" key="2">
    <source>
        <dbReference type="Proteomes" id="UP000229530"/>
    </source>
</evidence>